<reference evidence="1" key="1">
    <citation type="submission" date="2020-11" db="EMBL/GenBank/DDBJ databases">
        <title>Isolation and identification of active actinomycetes.</title>
        <authorList>
            <person name="Yu B."/>
        </authorList>
    </citation>
    <scope>NUCLEOTIDE SEQUENCE</scope>
    <source>
        <strain evidence="1">NEAU-YB345</strain>
    </source>
</reference>
<organism evidence="1 2">
    <name type="scientific">Streptacidiphilus fuscans</name>
    <dbReference type="NCBI Taxonomy" id="2789292"/>
    <lineage>
        <taxon>Bacteria</taxon>
        <taxon>Bacillati</taxon>
        <taxon>Actinomycetota</taxon>
        <taxon>Actinomycetes</taxon>
        <taxon>Kitasatosporales</taxon>
        <taxon>Streptomycetaceae</taxon>
        <taxon>Streptacidiphilus</taxon>
    </lineage>
</organism>
<dbReference type="RefSeq" id="WP_196198403.1">
    <property type="nucleotide sequence ID" value="NZ_JADPRT010000023.1"/>
</dbReference>
<gene>
    <name evidence="1" type="ORF">I2501_36660</name>
</gene>
<comment type="caution">
    <text evidence="1">The sequence shown here is derived from an EMBL/GenBank/DDBJ whole genome shotgun (WGS) entry which is preliminary data.</text>
</comment>
<accession>A0A931FG56</accession>
<dbReference type="InterPro" id="IPR037883">
    <property type="entry name" value="Knr4/Smi1-like_sf"/>
</dbReference>
<sequence length="186" mass="21154">MHPSVDRLSELMPPRPGSGDLVDWDVVAERWGLRFPTDYRDFVALYGAGSLNNSFHVGIPVDAGTHPDSPLTLTTVNESGFGLLGLVPGEDPDLTNRLSWAMDWSGNHVFWDTTDPDPDTWPVMVLARHGEWLPFEGRSIDFIISLLTHLDEGWVGVIASDRPMYMHWREEQQIRAVWEDPWPHLR</sequence>
<name>A0A931FG56_9ACTN</name>
<dbReference type="AlphaFoldDB" id="A0A931FG56"/>
<dbReference type="EMBL" id="JADPRT010000023">
    <property type="protein sequence ID" value="MBF9073562.1"/>
    <property type="molecule type" value="Genomic_DNA"/>
</dbReference>
<dbReference type="Pfam" id="PF14568">
    <property type="entry name" value="SUKH_6"/>
    <property type="match status" value="1"/>
</dbReference>
<dbReference type="SUPFAM" id="SSF160631">
    <property type="entry name" value="SMI1/KNR4-like"/>
    <property type="match status" value="1"/>
</dbReference>
<evidence type="ECO:0008006" key="3">
    <source>
        <dbReference type="Google" id="ProtNLM"/>
    </source>
</evidence>
<keyword evidence="2" id="KW-1185">Reference proteome</keyword>
<protein>
    <recommendedName>
        <fullName evidence="3">Knr4/Smi1-like domain-containing protein</fullName>
    </recommendedName>
</protein>
<dbReference type="Proteomes" id="UP000657385">
    <property type="component" value="Unassembled WGS sequence"/>
</dbReference>
<evidence type="ECO:0000313" key="1">
    <source>
        <dbReference type="EMBL" id="MBF9073562.1"/>
    </source>
</evidence>
<evidence type="ECO:0000313" key="2">
    <source>
        <dbReference type="Proteomes" id="UP000657385"/>
    </source>
</evidence>
<proteinExistence type="predicted"/>